<organism evidence="1 2">
    <name type="scientific">Hohenbuehelia grisea</name>
    <dbReference type="NCBI Taxonomy" id="104357"/>
    <lineage>
        <taxon>Eukaryota</taxon>
        <taxon>Fungi</taxon>
        <taxon>Dikarya</taxon>
        <taxon>Basidiomycota</taxon>
        <taxon>Agaricomycotina</taxon>
        <taxon>Agaricomycetes</taxon>
        <taxon>Agaricomycetidae</taxon>
        <taxon>Agaricales</taxon>
        <taxon>Pleurotineae</taxon>
        <taxon>Pleurotaceae</taxon>
        <taxon>Hohenbuehelia</taxon>
    </lineage>
</organism>
<comment type="caution">
    <text evidence="1">The sequence shown here is derived from an EMBL/GenBank/DDBJ whole genome shotgun (WGS) entry which is preliminary data.</text>
</comment>
<dbReference type="EMBL" id="JASNQZ010000002">
    <property type="protein sequence ID" value="KAL0959673.1"/>
    <property type="molecule type" value="Genomic_DNA"/>
</dbReference>
<accession>A0ABR3JUX3</accession>
<name>A0ABR3JUX3_9AGAR</name>
<reference evidence="2" key="1">
    <citation type="submission" date="2024-06" db="EMBL/GenBank/DDBJ databases">
        <title>Multi-omics analyses provide insights into the biosynthesis of the anticancer antibiotic pleurotin in Hohenbuehelia grisea.</title>
        <authorList>
            <person name="Weaver J.A."/>
            <person name="Alberti F."/>
        </authorList>
    </citation>
    <scope>NUCLEOTIDE SEQUENCE [LARGE SCALE GENOMIC DNA]</scope>
    <source>
        <strain evidence="2">T-177</strain>
    </source>
</reference>
<protein>
    <submittedName>
        <fullName evidence="1">Uncharacterized protein</fullName>
    </submittedName>
</protein>
<proteinExistence type="predicted"/>
<sequence>MACEGDCIRDITNAFLGNYTTPIKKIITEINHEILSNIPLSASTERTDYYYVSPILEDFDLDAYKILVNSLFRENFHGKCLDSNGVQPAGCPNPDCAIICGTPGSMVHFYPKVVQIVFDSLRDHLAGLVAPGTDTRKRMEKMILADAQEPRRKRRELHIRGRTIFAEPNFDYTESKFSENGHDGGHGLYSRANQPSKDATLARLSRMLEPAVTKKRMEKACGEQLSSCSWEASMKEYILSYP</sequence>
<evidence type="ECO:0000313" key="1">
    <source>
        <dbReference type="EMBL" id="KAL0959673.1"/>
    </source>
</evidence>
<gene>
    <name evidence="1" type="ORF">HGRIS_011372</name>
</gene>
<evidence type="ECO:0000313" key="2">
    <source>
        <dbReference type="Proteomes" id="UP001556367"/>
    </source>
</evidence>
<dbReference type="Proteomes" id="UP001556367">
    <property type="component" value="Unassembled WGS sequence"/>
</dbReference>
<keyword evidence="2" id="KW-1185">Reference proteome</keyword>